<protein>
    <submittedName>
        <fullName evidence="2">Uncharacterized protein</fullName>
    </submittedName>
</protein>
<keyword evidence="3" id="KW-1185">Reference proteome</keyword>
<evidence type="ECO:0000256" key="1">
    <source>
        <dbReference type="SAM" id="MobiDB-lite"/>
    </source>
</evidence>
<dbReference type="EMBL" id="JAIWYP010000009">
    <property type="protein sequence ID" value="KAH3777022.1"/>
    <property type="molecule type" value="Genomic_DNA"/>
</dbReference>
<feature type="region of interest" description="Disordered" evidence="1">
    <location>
        <begin position="48"/>
        <end position="89"/>
    </location>
</feature>
<reference evidence="2" key="2">
    <citation type="submission" date="2020-11" db="EMBL/GenBank/DDBJ databases">
        <authorList>
            <person name="McCartney M.A."/>
            <person name="Auch B."/>
            <person name="Kono T."/>
            <person name="Mallez S."/>
            <person name="Becker A."/>
            <person name="Gohl D.M."/>
            <person name="Silverstein K.A.T."/>
            <person name="Koren S."/>
            <person name="Bechman K.B."/>
            <person name="Herman A."/>
            <person name="Abrahante J.E."/>
            <person name="Garbe J."/>
        </authorList>
    </citation>
    <scope>NUCLEOTIDE SEQUENCE</scope>
    <source>
        <strain evidence="2">Duluth1</strain>
        <tissue evidence="2">Whole animal</tissue>
    </source>
</reference>
<evidence type="ECO:0000313" key="2">
    <source>
        <dbReference type="EMBL" id="KAH3777022.1"/>
    </source>
</evidence>
<sequence length="185" mass="20522">MKMLQQKHEIERLRKELELKQLILEQQCETEDAKLEESVRDHAVAEDLSHTSQILTDGYRPEKEATSVQQNSTSGYAQQNLGTTAGDGFSTSGAARGQFRAASDQNIQNYEKFSGVNIHQPASTATKISQMNGECEHIRYGKNTNTVQSGVSELTLSSIDTAFQQLASILQEGLNFPKPELLTFN</sequence>
<dbReference type="AlphaFoldDB" id="A0A9D4ILF3"/>
<reference evidence="2" key="1">
    <citation type="journal article" date="2019" name="bioRxiv">
        <title>The Genome of the Zebra Mussel, Dreissena polymorpha: A Resource for Invasive Species Research.</title>
        <authorList>
            <person name="McCartney M.A."/>
            <person name="Auch B."/>
            <person name="Kono T."/>
            <person name="Mallez S."/>
            <person name="Zhang Y."/>
            <person name="Obille A."/>
            <person name="Becker A."/>
            <person name="Abrahante J.E."/>
            <person name="Garbe J."/>
            <person name="Badalamenti J.P."/>
            <person name="Herman A."/>
            <person name="Mangelson H."/>
            <person name="Liachko I."/>
            <person name="Sullivan S."/>
            <person name="Sone E.D."/>
            <person name="Koren S."/>
            <person name="Silverstein K.A.T."/>
            <person name="Beckman K.B."/>
            <person name="Gohl D.M."/>
        </authorList>
    </citation>
    <scope>NUCLEOTIDE SEQUENCE</scope>
    <source>
        <strain evidence="2">Duluth1</strain>
        <tissue evidence="2">Whole animal</tissue>
    </source>
</reference>
<organism evidence="2 3">
    <name type="scientific">Dreissena polymorpha</name>
    <name type="common">Zebra mussel</name>
    <name type="synonym">Mytilus polymorpha</name>
    <dbReference type="NCBI Taxonomy" id="45954"/>
    <lineage>
        <taxon>Eukaryota</taxon>
        <taxon>Metazoa</taxon>
        <taxon>Spiralia</taxon>
        <taxon>Lophotrochozoa</taxon>
        <taxon>Mollusca</taxon>
        <taxon>Bivalvia</taxon>
        <taxon>Autobranchia</taxon>
        <taxon>Heteroconchia</taxon>
        <taxon>Euheterodonta</taxon>
        <taxon>Imparidentia</taxon>
        <taxon>Neoheterodontei</taxon>
        <taxon>Myida</taxon>
        <taxon>Dreissenoidea</taxon>
        <taxon>Dreissenidae</taxon>
        <taxon>Dreissena</taxon>
    </lineage>
</organism>
<evidence type="ECO:0000313" key="3">
    <source>
        <dbReference type="Proteomes" id="UP000828390"/>
    </source>
</evidence>
<gene>
    <name evidence="2" type="ORF">DPMN_178457</name>
</gene>
<feature type="compositionally biased region" description="Polar residues" evidence="1">
    <location>
        <begin position="66"/>
        <end position="89"/>
    </location>
</feature>
<proteinExistence type="predicted"/>
<accession>A0A9D4ILF3</accession>
<dbReference type="Proteomes" id="UP000828390">
    <property type="component" value="Unassembled WGS sequence"/>
</dbReference>
<comment type="caution">
    <text evidence="2">The sequence shown here is derived from an EMBL/GenBank/DDBJ whole genome shotgun (WGS) entry which is preliminary data.</text>
</comment>
<name>A0A9D4ILF3_DREPO</name>